<dbReference type="AlphaFoldDB" id="A0A382XA85"/>
<feature type="non-terminal residue" evidence="2">
    <location>
        <position position="229"/>
    </location>
</feature>
<feature type="transmembrane region" description="Helical" evidence="1">
    <location>
        <begin position="162"/>
        <end position="186"/>
    </location>
</feature>
<keyword evidence="1" id="KW-1133">Transmembrane helix</keyword>
<reference evidence="2" key="1">
    <citation type="submission" date="2018-05" db="EMBL/GenBank/DDBJ databases">
        <authorList>
            <person name="Lanie J.A."/>
            <person name="Ng W.-L."/>
            <person name="Kazmierczak K.M."/>
            <person name="Andrzejewski T.M."/>
            <person name="Davidsen T.M."/>
            <person name="Wayne K.J."/>
            <person name="Tettelin H."/>
            <person name="Glass J.I."/>
            <person name="Rusch D."/>
            <person name="Podicherti R."/>
            <person name="Tsui H.-C.T."/>
            <person name="Winkler M.E."/>
        </authorList>
    </citation>
    <scope>NUCLEOTIDE SEQUENCE</scope>
</reference>
<keyword evidence="1" id="KW-0812">Transmembrane</keyword>
<evidence type="ECO:0008006" key="3">
    <source>
        <dbReference type="Google" id="ProtNLM"/>
    </source>
</evidence>
<protein>
    <recommendedName>
        <fullName evidence="3">HupE / UreJ protein</fullName>
    </recommendedName>
</protein>
<proteinExistence type="predicted"/>
<gene>
    <name evidence="2" type="ORF">METZ01_LOCUS420349</name>
</gene>
<dbReference type="EMBL" id="UINC01165864">
    <property type="protein sequence ID" value="SVD67495.1"/>
    <property type="molecule type" value="Genomic_DNA"/>
</dbReference>
<keyword evidence="1" id="KW-0472">Membrane</keyword>
<evidence type="ECO:0000313" key="2">
    <source>
        <dbReference type="EMBL" id="SVD67495.1"/>
    </source>
</evidence>
<organism evidence="2">
    <name type="scientific">marine metagenome</name>
    <dbReference type="NCBI Taxonomy" id="408172"/>
    <lineage>
        <taxon>unclassified sequences</taxon>
        <taxon>metagenomes</taxon>
        <taxon>ecological metagenomes</taxon>
    </lineage>
</organism>
<evidence type="ECO:0000256" key="1">
    <source>
        <dbReference type="SAM" id="Phobius"/>
    </source>
</evidence>
<feature type="transmembrane region" description="Helical" evidence="1">
    <location>
        <begin position="94"/>
        <end position="110"/>
    </location>
</feature>
<sequence>MKKLLTLLLCVPLIGWSHDVPESTLNAMADASLIDFIYFGAEHMVTGYDHILFLIGVVFFLSSYFDIFKFITAFTIAHCITLIFATFYGITANVYLIDSVIAFSVIYKGFENLDGFKKYFSINPPNLILMVFIFGLIHGFGLSTKLQEVSVASDINLSLLQILSFNVGVEFGQIAVLIIVFLLLSMIRGKFFDKISRFSNWILVVAGIFLLVYQLNGYFTDHTHHNQLE</sequence>
<feature type="transmembrane region" description="Helical" evidence="1">
    <location>
        <begin position="198"/>
        <end position="219"/>
    </location>
</feature>
<dbReference type="Pfam" id="PF13795">
    <property type="entry name" value="HupE_UreJ_2"/>
    <property type="match status" value="1"/>
</dbReference>
<feature type="transmembrane region" description="Helical" evidence="1">
    <location>
        <begin position="122"/>
        <end position="142"/>
    </location>
</feature>
<dbReference type="InterPro" id="IPR032809">
    <property type="entry name" value="Put_HupE_UreJ"/>
</dbReference>
<accession>A0A382XA85</accession>
<name>A0A382XA85_9ZZZZ</name>